<dbReference type="Proteomes" id="UP000323000">
    <property type="component" value="Chromosome 2"/>
</dbReference>
<dbReference type="PANTHER" id="PTHR31730:SF18">
    <property type="entry name" value="PROTEIN PSK SIMULATOR 2"/>
    <property type="match status" value="1"/>
</dbReference>
<dbReference type="EMBL" id="VAHF01000002">
    <property type="protein sequence ID" value="TXG68981.1"/>
    <property type="molecule type" value="Genomic_DNA"/>
</dbReference>
<reference evidence="4" key="1">
    <citation type="journal article" date="2019" name="Gigascience">
        <title>De novo genome assembly of the endangered Acer yangbiense, a plant species with extremely small populations endemic to Yunnan Province, China.</title>
        <authorList>
            <person name="Yang J."/>
            <person name="Wariss H.M."/>
            <person name="Tao L."/>
            <person name="Zhang R."/>
            <person name="Yun Q."/>
            <person name="Hollingsworth P."/>
            <person name="Dao Z."/>
            <person name="Luo G."/>
            <person name="Guo H."/>
            <person name="Ma Y."/>
            <person name="Sun W."/>
        </authorList>
    </citation>
    <scope>NUCLEOTIDE SEQUENCE [LARGE SCALE GENOMIC DNA]</scope>
    <source>
        <strain evidence="4">cv. Malutang</strain>
    </source>
</reference>
<dbReference type="AlphaFoldDB" id="A0A5C7IIL8"/>
<evidence type="ECO:0000313" key="4">
    <source>
        <dbReference type="Proteomes" id="UP000323000"/>
    </source>
</evidence>
<comment type="caution">
    <text evidence="3">The sequence shown here is derived from an EMBL/GenBank/DDBJ whole genome shotgun (WGS) entry which is preliminary data.</text>
</comment>
<gene>
    <name evidence="3" type="ORF">EZV62_003916</name>
</gene>
<evidence type="ECO:0000259" key="2">
    <source>
        <dbReference type="Pfam" id="PF05003"/>
    </source>
</evidence>
<dbReference type="Pfam" id="PF05003">
    <property type="entry name" value="DUF668"/>
    <property type="match status" value="1"/>
</dbReference>
<proteinExistence type="predicted"/>
<evidence type="ECO:0000313" key="3">
    <source>
        <dbReference type="EMBL" id="TXG68981.1"/>
    </source>
</evidence>
<dbReference type="InterPro" id="IPR045021">
    <property type="entry name" value="PSI1/2/3"/>
</dbReference>
<name>A0A5C7IIL8_9ROSI</name>
<dbReference type="InterPro" id="IPR007700">
    <property type="entry name" value="DUF668"/>
</dbReference>
<evidence type="ECO:0000256" key="1">
    <source>
        <dbReference type="SAM" id="MobiDB-lite"/>
    </source>
</evidence>
<sequence length="103" mass="11430">MKMESTPRDITSTNNSNTGVSGVEEDLLTWTSPELSAFQVKADMEKTLQWLVPLAANTTKAHQGFGWVGEWANSGVIRNRDCSFHSQSAHFPTDKGMVLRSKM</sequence>
<dbReference type="PANTHER" id="PTHR31730">
    <property type="entry name" value="OS01G0873900 PROTEIN"/>
    <property type="match status" value="1"/>
</dbReference>
<feature type="compositionally biased region" description="Polar residues" evidence="1">
    <location>
        <begin position="8"/>
        <end position="20"/>
    </location>
</feature>
<organism evidence="3 4">
    <name type="scientific">Acer yangbiense</name>
    <dbReference type="NCBI Taxonomy" id="1000413"/>
    <lineage>
        <taxon>Eukaryota</taxon>
        <taxon>Viridiplantae</taxon>
        <taxon>Streptophyta</taxon>
        <taxon>Embryophyta</taxon>
        <taxon>Tracheophyta</taxon>
        <taxon>Spermatophyta</taxon>
        <taxon>Magnoliopsida</taxon>
        <taxon>eudicotyledons</taxon>
        <taxon>Gunneridae</taxon>
        <taxon>Pentapetalae</taxon>
        <taxon>rosids</taxon>
        <taxon>malvids</taxon>
        <taxon>Sapindales</taxon>
        <taxon>Sapindaceae</taxon>
        <taxon>Hippocastanoideae</taxon>
        <taxon>Acereae</taxon>
        <taxon>Acer</taxon>
    </lineage>
</organism>
<keyword evidence="4" id="KW-1185">Reference proteome</keyword>
<dbReference type="GO" id="GO:0045927">
    <property type="term" value="P:positive regulation of growth"/>
    <property type="evidence" value="ECO:0007669"/>
    <property type="project" value="InterPro"/>
</dbReference>
<dbReference type="OrthoDB" id="2020544at2759"/>
<feature type="domain" description="DUF668" evidence="2">
    <location>
        <begin position="33"/>
        <end position="60"/>
    </location>
</feature>
<feature type="region of interest" description="Disordered" evidence="1">
    <location>
        <begin position="1"/>
        <end position="25"/>
    </location>
</feature>
<protein>
    <recommendedName>
        <fullName evidence="2">DUF668 domain-containing protein</fullName>
    </recommendedName>
</protein>
<accession>A0A5C7IIL8</accession>